<sequence>MPAHPSNTFHFLLRATLQISCLSFLTHSDRTVLEAMWIAEIIPSQGFLSDNLAPRAGASVMMDDAALWVVDVAVVAVAAMWETFATPVAAVGIAKRDVKGIHAALRTTVVVQEEDVADQGPTVPSPTVVAGVAKMARSAPLEAQPVVVVAAAAEMSLLLVRAPIPDPTTRTTAPTTRTTAATTRPIVTSTVPSPTPVPGSSIVDITATDPRITYRGSWQSVASSCNSSSQSRMATEPFSSFSLDFQGNAVYLSLSSNNARYTVTVGGRTTTFGGFESLVIPSNCSLSFEQAGLPTQSNTIQVTVSGSSLDSSLADDQWSFALDKIVVASTDPAVTSSARAAQSTVTGLSDNSAPALKWAPIRLATGVAVVSVFFLF</sequence>
<dbReference type="AlphaFoldDB" id="A0A067NNE8"/>
<evidence type="ECO:0000313" key="3">
    <source>
        <dbReference type="Proteomes" id="UP000027073"/>
    </source>
</evidence>
<reference evidence="3" key="1">
    <citation type="journal article" date="2014" name="Proc. Natl. Acad. Sci. U.S.A.">
        <title>Extensive sampling of basidiomycete genomes demonstrates inadequacy of the white-rot/brown-rot paradigm for wood decay fungi.</title>
        <authorList>
            <person name="Riley R."/>
            <person name="Salamov A.A."/>
            <person name="Brown D.W."/>
            <person name="Nagy L.G."/>
            <person name="Floudas D."/>
            <person name="Held B.W."/>
            <person name="Levasseur A."/>
            <person name="Lombard V."/>
            <person name="Morin E."/>
            <person name="Otillar R."/>
            <person name="Lindquist E.A."/>
            <person name="Sun H."/>
            <person name="LaButti K.M."/>
            <person name="Schmutz J."/>
            <person name="Jabbour D."/>
            <person name="Luo H."/>
            <person name="Baker S.E."/>
            <person name="Pisabarro A.G."/>
            <person name="Walton J.D."/>
            <person name="Blanchette R.A."/>
            <person name="Henrissat B."/>
            <person name="Martin F."/>
            <person name="Cullen D."/>
            <person name="Hibbett D.S."/>
            <person name="Grigoriev I.V."/>
        </authorList>
    </citation>
    <scope>NUCLEOTIDE SEQUENCE [LARGE SCALE GENOMIC DNA]</scope>
    <source>
        <strain evidence="3">PC15</strain>
    </source>
</reference>
<feature type="chain" id="PRO_5001642455" evidence="1">
    <location>
        <begin position="29"/>
        <end position="376"/>
    </location>
</feature>
<dbReference type="EMBL" id="KL198007">
    <property type="protein sequence ID" value="KDQ29608.1"/>
    <property type="molecule type" value="Genomic_DNA"/>
</dbReference>
<organism evidence="2 3">
    <name type="scientific">Pleurotus ostreatus (strain PC15)</name>
    <name type="common">Oyster mushroom</name>
    <dbReference type="NCBI Taxonomy" id="1137138"/>
    <lineage>
        <taxon>Eukaryota</taxon>
        <taxon>Fungi</taxon>
        <taxon>Dikarya</taxon>
        <taxon>Basidiomycota</taxon>
        <taxon>Agaricomycotina</taxon>
        <taxon>Agaricomycetes</taxon>
        <taxon>Agaricomycetidae</taxon>
        <taxon>Agaricales</taxon>
        <taxon>Pleurotineae</taxon>
        <taxon>Pleurotaceae</taxon>
        <taxon>Pleurotus</taxon>
    </lineage>
</organism>
<protein>
    <submittedName>
        <fullName evidence="2">Uncharacterized protein</fullName>
    </submittedName>
</protein>
<dbReference type="InParanoid" id="A0A067NNE8"/>
<name>A0A067NNE8_PLEO1</name>
<dbReference type="VEuPathDB" id="FungiDB:PLEOSDRAFT_1103620"/>
<dbReference type="HOGENOM" id="CLU_735923_0_0_1"/>
<dbReference type="STRING" id="1137138.A0A067NNE8"/>
<keyword evidence="1" id="KW-0732">Signal</keyword>
<evidence type="ECO:0000256" key="1">
    <source>
        <dbReference type="SAM" id="SignalP"/>
    </source>
</evidence>
<accession>A0A067NNE8</accession>
<evidence type="ECO:0000313" key="2">
    <source>
        <dbReference type="EMBL" id="KDQ29608.1"/>
    </source>
</evidence>
<gene>
    <name evidence="2" type="ORF">PLEOSDRAFT_1103620</name>
</gene>
<dbReference type="OrthoDB" id="10573366at2759"/>
<feature type="signal peptide" evidence="1">
    <location>
        <begin position="1"/>
        <end position="28"/>
    </location>
</feature>
<proteinExistence type="predicted"/>
<dbReference type="Proteomes" id="UP000027073">
    <property type="component" value="Unassembled WGS sequence"/>
</dbReference>
<dbReference type="Gene3D" id="2.60.120.260">
    <property type="entry name" value="Galactose-binding domain-like"/>
    <property type="match status" value="1"/>
</dbReference>